<protein>
    <recommendedName>
        <fullName evidence="3">Lipocalin/cytosolic fatty-acid binding domain-containing protein</fullName>
    </recommendedName>
</protein>
<dbReference type="EMBL" id="OU896721">
    <property type="protein sequence ID" value="CAG9817225.1"/>
    <property type="molecule type" value="Genomic_DNA"/>
</dbReference>
<feature type="domain" description="Lipocalin/cytosolic fatty-acid binding" evidence="3">
    <location>
        <begin position="6"/>
        <end position="106"/>
    </location>
</feature>
<dbReference type="PRINTS" id="PR00178">
    <property type="entry name" value="FATTYACIDBP"/>
</dbReference>
<gene>
    <name evidence="4" type="ORF">PHAECO_LOCUS4966</name>
</gene>
<evidence type="ECO:0000256" key="2">
    <source>
        <dbReference type="ARBA" id="ARBA00023121"/>
    </source>
</evidence>
<evidence type="ECO:0000313" key="5">
    <source>
        <dbReference type="Proteomes" id="UP001153737"/>
    </source>
</evidence>
<dbReference type="GO" id="GO:0008289">
    <property type="term" value="F:lipid binding"/>
    <property type="evidence" value="ECO:0007669"/>
    <property type="project" value="UniProtKB-KW"/>
</dbReference>
<accession>A0A9N9X1U3</accession>
<dbReference type="CDD" id="cd00742">
    <property type="entry name" value="FABP"/>
    <property type="match status" value="1"/>
</dbReference>
<dbReference type="InterPro" id="IPR000566">
    <property type="entry name" value="Lipocln_cytosolic_FA-bd_dom"/>
</dbReference>
<evidence type="ECO:0000256" key="1">
    <source>
        <dbReference type="ARBA" id="ARBA00008390"/>
    </source>
</evidence>
<dbReference type="InterPro" id="IPR012674">
    <property type="entry name" value="Calycin"/>
</dbReference>
<organism evidence="4 5">
    <name type="scientific">Phaedon cochleariae</name>
    <name type="common">Mustard beetle</name>
    <dbReference type="NCBI Taxonomy" id="80249"/>
    <lineage>
        <taxon>Eukaryota</taxon>
        <taxon>Metazoa</taxon>
        <taxon>Ecdysozoa</taxon>
        <taxon>Arthropoda</taxon>
        <taxon>Hexapoda</taxon>
        <taxon>Insecta</taxon>
        <taxon>Pterygota</taxon>
        <taxon>Neoptera</taxon>
        <taxon>Endopterygota</taxon>
        <taxon>Coleoptera</taxon>
        <taxon>Polyphaga</taxon>
        <taxon>Cucujiformia</taxon>
        <taxon>Chrysomeloidea</taxon>
        <taxon>Chrysomelidae</taxon>
        <taxon>Chrysomelinae</taxon>
        <taxon>Chrysomelini</taxon>
        <taxon>Phaedon</taxon>
    </lineage>
</organism>
<dbReference type="InterPro" id="IPR031259">
    <property type="entry name" value="ILBP"/>
</dbReference>
<reference evidence="4" key="2">
    <citation type="submission" date="2022-10" db="EMBL/GenBank/DDBJ databases">
        <authorList>
            <consortium name="ENA_rothamsted_submissions"/>
            <consortium name="culmorum"/>
            <person name="King R."/>
        </authorList>
    </citation>
    <scope>NUCLEOTIDE SEQUENCE</scope>
</reference>
<evidence type="ECO:0000259" key="3">
    <source>
        <dbReference type="Pfam" id="PF00061"/>
    </source>
</evidence>
<dbReference type="Gene3D" id="2.40.128.20">
    <property type="match status" value="1"/>
</dbReference>
<keyword evidence="2" id="KW-0446">Lipid-binding</keyword>
<comment type="similarity">
    <text evidence="1">Belongs to the calycin superfamily. Fatty-acid binding protein (FABP) family.</text>
</comment>
<name>A0A9N9X1U3_PHACE</name>
<keyword evidence="5" id="KW-1185">Reference proteome</keyword>
<evidence type="ECO:0000313" key="4">
    <source>
        <dbReference type="EMBL" id="CAG9817225.1"/>
    </source>
</evidence>
<sequence>MSRIEGKYTNYKNENLDEYFKGLGVPYVPRKMMCASHPSLEISKEENAFVVTVSSLMRTSVSKFKLGEDYEEEMPGGTLKNITTLEGDNKMITKSVGPGEVKSTREYDFKDDECIITYTTDKTPAIAKRYYKKN</sequence>
<reference evidence="4" key="1">
    <citation type="submission" date="2022-01" db="EMBL/GenBank/DDBJ databases">
        <authorList>
            <person name="King R."/>
        </authorList>
    </citation>
    <scope>NUCLEOTIDE SEQUENCE</scope>
</reference>
<dbReference type="InterPro" id="IPR000463">
    <property type="entry name" value="Fatty_acid-bd"/>
</dbReference>
<proteinExistence type="inferred from homology"/>
<dbReference type="PANTHER" id="PTHR11955">
    <property type="entry name" value="FATTY ACID BINDING PROTEIN"/>
    <property type="match status" value="1"/>
</dbReference>
<dbReference type="Proteomes" id="UP001153737">
    <property type="component" value="Chromosome 15"/>
</dbReference>
<dbReference type="OrthoDB" id="412780at2759"/>
<dbReference type="AlphaFoldDB" id="A0A9N9X1U3"/>
<dbReference type="Pfam" id="PF00061">
    <property type="entry name" value="Lipocalin"/>
    <property type="match status" value="1"/>
</dbReference>
<dbReference type="SUPFAM" id="SSF50814">
    <property type="entry name" value="Lipocalins"/>
    <property type="match status" value="1"/>
</dbReference>